<proteinExistence type="predicted"/>
<gene>
    <name evidence="1" type="ORF">CJ255_15265</name>
</gene>
<dbReference type="AlphaFoldDB" id="A0A2A6RGF0"/>
<reference evidence="2" key="1">
    <citation type="submission" date="2017-08" db="EMBL/GenBank/DDBJ databases">
        <authorList>
            <person name="Grouzdev D.S."/>
            <person name="Gaisin V.A."/>
            <person name="Rysina M.S."/>
            <person name="Gorlenko V.M."/>
        </authorList>
    </citation>
    <scope>NUCLEOTIDE SEQUENCE [LARGE SCALE GENOMIC DNA]</scope>
    <source>
        <strain evidence="2">Kir15-3F</strain>
    </source>
</reference>
<keyword evidence="2" id="KW-1185">Reference proteome</keyword>
<evidence type="ECO:0000313" key="2">
    <source>
        <dbReference type="Proteomes" id="UP000220527"/>
    </source>
</evidence>
<name>A0A2A6RGF0_9CHLR</name>
<accession>A0A2A6RGF0</accession>
<dbReference type="Proteomes" id="UP000220527">
    <property type="component" value="Unassembled WGS sequence"/>
</dbReference>
<organism evidence="1 2">
    <name type="scientific">Candidatus Viridilinea mediisalina</name>
    <dbReference type="NCBI Taxonomy" id="2024553"/>
    <lineage>
        <taxon>Bacteria</taxon>
        <taxon>Bacillati</taxon>
        <taxon>Chloroflexota</taxon>
        <taxon>Chloroflexia</taxon>
        <taxon>Chloroflexales</taxon>
        <taxon>Chloroflexineae</taxon>
        <taxon>Oscillochloridaceae</taxon>
        <taxon>Candidatus Viridilinea</taxon>
    </lineage>
</organism>
<dbReference type="EMBL" id="NQWI01000082">
    <property type="protein sequence ID" value="PDW02204.1"/>
    <property type="molecule type" value="Genomic_DNA"/>
</dbReference>
<comment type="caution">
    <text evidence="1">The sequence shown here is derived from an EMBL/GenBank/DDBJ whole genome shotgun (WGS) entry which is preliminary data.</text>
</comment>
<sequence>MTLGQGTPVGGINGVQFKACPLEVLHQAGLTITHGLFNRAREGQTKEGKATCNASSGLTRQSQAMVLPILYKL</sequence>
<protein>
    <submittedName>
        <fullName evidence="1">Uncharacterized protein</fullName>
    </submittedName>
</protein>
<evidence type="ECO:0000313" key="1">
    <source>
        <dbReference type="EMBL" id="PDW02204.1"/>
    </source>
</evidence>